<evidence type="ECO:0000259" key="1">
    <source>
        <dbReference type="PROSITE" id="PS51186"/>
    </source>
</evidence>
<sequence length="149" mass="17130">MKLETERLLLAPCTEEALVKYSAKQYKLGPHIENYLEELKHDESVLGWGVWLVIDKQTNKIIGDLGFKEKPDKNKTVEIGYGITPAQQNKGYATEALKAIINWAFDSNLVHIITAECLEENASSIRVLEKLRMEKVRADHQMLYWQLTK</sequence>
<dbReference type="SUPFAM" id="SSF55729">
    <property type="entry name" value="Acyl-CoA N-acyltransferases (Nat)"/>
    <property type="match status" value="1"/>
</dbReference>
<dbReference type="EC" id="2.3.-.-" evidence="2"/>
<dbReference type="InterPro" id="IPR016181">
    <property type="entry name" value="Acyl_CoA_acyltransferase"/>
</dbReference>
<reference evidence="3" key="1">
    <citation type="journal article" date="2019" name="Int. J. Syst. Evol. Microbiol.">
        <title>The Global Catalogue of Microorganisms (GCM) 10K type strain sequencing project: providing services to taxonomists for standard genome sequencing and annotation.</title>
        <authorList>
            <consortium name="The Broad Institute Genomics Platform"/>
            <consortium name="The Broad Institute Genome Sequencing Center for Infectious Disease"/>
            <person name="Wu L."/>
            <person name="Ma J."/>
        </authorList>
    </citation>
    <scope>NUCLEOTIDE SEQUENCE [LARGE SCALE GENOMIC DNA]</scope>
    <source>
        <strain evidence="3">CGMCC 1.12376</strain>
    </source>
</reference>
<organism evidence="2 3">
    <name type="scientific">Oceanobacillus luteolus</name>
    <dbReference type="NCBI Taxonomy" id="1274358"/>
    <lineage>
        <taxon>Bacteria</taxon>
        <taxon>Bacillati</taxon>
        <taxon>Bacillota</taxon>
        <taxon>Bacilli</taxon>
        <taxon>Bacillales</taxon>
        <taxon>Bacillaceae</taxon>
        <taxon>Oceanobacillus</taxon>
    </lineage>
</organism>
<dbReference type="Pfam" id="PF13302">
    <property type="entry name" value="Acetyltransf_3"/>
    <property type="match status" value="1"/>
</dbReference>
<dbReference type="EMBL" id="JBHUDE010000150">
    <property type="protein sequence ID" value="MFD1609206.1"/>
    <property type="molecule type" value="Genomic_DNA"/>
</dbReference>
<name>A0ABW4HUI6_9BACI</name>
<dbReference type="InterPro" id="IPR051531">
    <property type="entry name" value="N-acetyltransferase"/>
</dbReference>
<dbReference type="Proteomes" id="UP001597221">
    <property type="component" value="Unassembled WGS sequence"/>
</dbReference>
<dbReference type="RefSeq" id="WP_251514403.1">
    <property type="nucleotide sequence ID" value="NZ_JAMBON010000016.1"/>
</dbReference>
<proteinExistence type="predicted"/>
<dbReference type="GO" id="GO:0016746">
    <property type="term" value="F:acyltransferase activity"/>
    <property type="evidence" value="ECO:0007669"/>
    <property type="project" value="UniProtKB-KW"/>
</dbReference>
<dbReference type="InterPro" id="IPR000182">
    <property type="entry name" value="GNAT_dom"/>
</dbReference>
<keyword evidence="3" id="KW-1185">Reference proteome</keyword>
<feature type="domain" description="N-acetyltransferase" evidence="1">
    <location>
        <begin position="8"/>
        <end position="149"/>
    </location>
</feature>
<gene>
    <name evidence="2" type="ORF">ACFSBH_16435</name>
</gene>
<dbReference type="PANTHER" id="PTHR43792">
    <property type="entry name" value="GNAT FAMILY, PUTATIVE (AFU_ORTHOLOGUE AFUA_3G00765)-RELATED-RELATED"/>
    <property type="match status" value="1"/>
</dbReference>
<accession>A0ABW4HUI6</accession>
<keyword evidence="2" id="KW-0012">Acyltransferase</keyword>
<dbReference type="PANTHER" id="PTHR43792:SF13">
    <property type="entry name" value="ACETYLTRANSFERASE"/>
    <property type="match status" value="1"/>
</dbReference>
<evidence type="ECO:0000313" key="3">
    <source>
        <dbReference type="Proteomes" id="UP001597221"/>
    </source>
</evidence>
<protein>
    <submittedName>
        <fullName evidence="2">GNAT family N-acetyltransferase</fullName>
        <ecNumber evidence="2">2.3.-.-</ecNumber>
    </submittedName>
</protein>
<dbReference type="PROSITE" id="PS51186">
    <property type="entry name" value="GNAT"/>
    <property type="match status" value="1"/>
</dbReference>
<dbReference type="Gene3D" id="3.40.630.30">
    <property type="match status" value="1"/>
</dbReference>
<comment type="caution">
    <text evidence="2">The sequence shown here is derived from an EMBL/GenBank/DDBJ whole genome shotgun (WGS) entry which is preliminary data.</text>
</comment>
<evidence type="ECO:0000313" key="2">
    <source>
        <dbReference type="EMBL" id="MFD1609206.1"/>
    </source>
</evidence>
<keyword evidence="2" id="KW-0808">Transferase</keyword>
<dbReference type="CDD" id="cd04301">
    <property type="entry name" value="NAT_SF"/>
    <property type="match status" value="1"/>
</dbReference>